<sequence length="284" mass="31388">MVGAVRGGVNPTDLGKALRELREAAGKQAKVVARSAVMSPSKLSKIENGVLAPSVIDVERILAALEVPDEVKGQLAEVARKVATEATAWRIYHRSGLHKHQDALGAVEARTSLLRTFQPSCVPGLLQTPEYVRGVLRGRDLTDDALEKMIGSRLRRQEVLYDRERAFRFLITESVLRWRLIPAPMMAAQLDKLVTMSRMPNITVGVVPLSAAMPGPPTCSFVVFDACLAVVEIPHAEITTSELRDIELYVCRFESFERVAVYGEEMHALAAGIRDDFLSERETR</sequence>
<keyword evidence="3" id="KW-1185">Reference proteome</keyword>
<dbReference type="InterPro" id="IPR001387">
    <property type="entry name" value="Cro/C1-type_HTH"/>
</dbReference>
<dbReference type="Pfam" id="PF13560">
    <property type="entry name" value="HTH_31"/>
    <property type="match status" value="1"/>
</dbReference>
<comment type="caution">
    <text evidence="2">The sequence shown here is derived from an EMBL/GenBank/DDBJ whole genome shotgun (WGS) entry which is preliminary data.</text>
</comment>
<accession>A0ABU2SY42</accession>
<evidence type="ECO:0000313" key="3">
    <source>
        <dbReference type="Proteomes" id="UP001180531"/>
    </source>
</evidence>
<dbReference type="InterPro" id="IPR043917">
    <property type="entry name" value="DUF5753"/>
</dbReference>
<dbReference type="InterPro" id="IPR010982">
    <property type="entry name" value="Lambda_DNA-bd_dom_sf"/>
</dbReference>
<dbReference type="Pfam" id="PF19054">
    <property type="entry name" value="DUF5753"/>
    <property type="match status" value="1"/>
</dbReference>
<dbReference type="CDD" id="cd00093">
    <property type="entry name" value="HTH_XRE"/>
    <property type="match status" value="1"/>
</dbReference>
<dbReference type="Gene3D" id="1.10.260.40">
    <property type="entry name" value="lambda repressor-like DNA-binding domains"/>
    <property type="match status" value="1"/>
</dbReference>
<evidence type="ECO:0000313" key="2">
    <source>
        <dbReference type="EMBL" id="MDT0453923.1"/>
    </source>
</evidence>
<proteinExistence type="predicted"/>
<name>A0ABU2SY42_9ACTN</name>
<dbReference type="EMBL" id="JAVRFI010000040">
    <property type="protein sequence ID" value="MDT0453923.1"/>
    <property type="molecule type" value="Genomic_DNA"/>
</dbReference>
<dbReference type="SUPFAM" id="SSF47413">
    <property type="entry name" value="lambda repressor-like DNA-binding domains"/>
    <property type="match status" value="1"/>
</dbReference>
<protein>
    <submittedName>
        <fullName evidence="2">Helix-turn-helix transcriptional regulator</fullName>
    </submittedName>
</protein>
<evidence type="ECO:0000259" key="1">
    <source>
        <dbReference type="PROSITE" id="PS50943"/>
    </source>
</evidence>
<dbReference type="SMART" id="SM00530">
    <property type="entry name" value="HTH_XRE"/>
    <property type="match status" value="1"/>
</dbReference>
<dbReference type="Proteomes" id="UP001180531">
    <property type="component" value="Unassembled WGS sequence"/>
</dbReference>
<dbReference type="PROSITE" id="PS50943">
    <property type="entry name" value="HTH_CROC1"/>
    <property type="match status" value="1"/>
</dbReference>
<dbReference type="RefSeq" id="WP_311616273.1">
    <property type="nucleotide sequence ID" value="NZ_JAVRFI010000040.1"/>
</dbReference>
<feature type="domain" description="HTH cro/C1-type" evidence="1">
    <location>
        <begin position="18"/>
        <end position="71"/>
    </location>
</feature>
<gene>
    <name evidence="2" type="ORF">RM609_33330</name>
</gene>
<organism evidence="2 3">
    <name type="scientific">Streptomyces hesseae</name>
    <dbReference type="NCBI Taxonomy" id="3075519"/>
    <lineage>
        <taxon>Bacteria</taxon>
        <taxon>Bacillati</taxon>
        <taxon>Actinomycetota</taxon>
        <taxon>Actinomycetes</taxon>
        <taxon>Kitasatosporales</taxon>
        <taxon>Streptomycetaceae</taxon>
        <taxon>Streptomyces</taxon>
    </lineage>
</organism>
<reference evidence="2" key="1">
    <citation type="submission" date="2024-05" db="EMBL/GenBank/DDBJ databases">
        <title>30 novel species of actinomycetes from the DSMZ collection.</title>
        <authorList>
            <person name="Nouioui I."/>
        </authorList>
    </citation>
    <scope>NUCLEOTIDE SEQUENCE</scope>
    <source>
        <strain evidence="2">DSM 40473</strain>
    </source>
</reference>